<dbReference type="Proteomes" id="UP000602647">
    <property type="component" value="Unassembled WGS sequence"/>
</dbReference>
<evidence type="ECO:0000313" key="2">
    <source>
        <dbReference type="EMBL" id="MBC6679148.1"/>
    </source>
</evidence>
<dbReference type="InterPro" id="IPR010368">
    <property type="entry name" value="Com_YlbF"/>
</dbReference>
<dbReference type="HAMAP" id="MF_01526">
    <property type="entry name" value="UPF0342"/>
    <property type="match status" value="1"/>
</dbReference>
<dbReference type="EMBL" id="JACRYT010000003">
    <property type="protein sequence ID" value="MBC6679148.1"/>
    <property type="molecule type" value="Genomic_DNA"/>
</dbReference>
<sequence>MNVYDEAHKLTQAIRESEEYKQYQAIKEKVKENPQLEASLNDFKSKQLALQAGQMMGQQMDQEAMAQIQSLYTILAQDPLAAEYLQCEMRFSLMINDVYQILSEVIDLGIKGMGGDAANGN</sequence>
<dbReference type="Pfam" id="PF06133">
    <property type="entry name" value="Com_YlbF"/>
    <property type="match status" value="1"/>
</dbReference>
<accession>A0A923NN95</accession>
<dbReference type="AlphaFoldDB" id="A0A923NN95"/>
<gene>
    <name evidence="2" type="ORF">H9L42_04830</name>
</gene>
<comment type="similarity">
    <text evidence="1">Belongs to the UPF0342 family.</text>
</comment>
<protein>
    <recommendedName>
        <fullName evidence="1">UPF0342 protein H9L42_04830</fullName>
    </recommendedName>
</protein>
<comment type="caution">
    <text evidence="2">The sequence shown here is derived from an EMBL/GenBank/DDBJ whole genome shotgun (WGS) entry which is preliminary data.</text>
</comment>
<dbReference type="Gene3D" id="1.20.1500.10">
    <property type="entry name" value="YheA/YmcA-like"/>
    <property type="match status" value="1"/>
</dbReference>
<reference evidence="2" key="1">
    <citation type="submission" date="2020-08" db="EMBL/GenBank/DDBJ databases">
        <title>Genome public.</title>
        <authorList>
            <person name="Liu C."/>
            <person name="Sun Q."/>
        </authorList>
    </citation>
    <scope>NUCLEOTIDE SEQUENCE</scope>
    <source>
        <strain evidence="2">BX12</strain>
    </source>
</reference>
<name>A0A923NN95_9FIRM</name>
<proteinExistence type="inferred from homology"/>
<evidence type="ECO:0000313" key="3">
    <source>
        <dbReference type="Proteomes" id="UP000602647"/>
    </source>
</evidence>
<dbReference type="SUPFAM" id="SSF158622">
    <property type="entry name" value="YheA/YmcA-like"/>
    <property type="match status" value="1"/>
</dbReference>
<dbReference type="RefSeq" id="WP_187302255.1">
    <property type="nucleotide sequence ID" value="NZ_CBCTON010000008.1"/>
</dbReference>
<evidence type="ECO:0000256" key="1">
    <source>
        <dbReference type="HAMAP-Rule" id="MF_01526"/>
    </source>
</evidence>
<dbReference type="InterPro" id="IPR023378">
    <property type="entry name" value="YheA/YmcA-like_dom_sf"/>
</dbReference>
<organism evidence="2 3">
    <name type="scientific">Zhenpiania hominis</name>
    <dbReference type="NCBI Taxonomy" id="2763644"/>
    <lineage>
        <taxon>Bacteria</taxon>
        <taxon>Bacillati</taxon>
        <taxon>Bacillota</taxon>
        <taxon>Clostridia</taxon>
        <taxon>Peptostreptococcales</taxon>
        <taxon>Anaerovoracaceae</taxon>
        <taxon>Zhenpiania</taxon>
    </lineage>
</organism>
<keyword evidence="3" id="KW-1185">Reference proteome</keyword>